<name>A0ABS7NDP7_9RHOB</name>
<gene>
    <name evidence="1" type="ORF">KUV26_07785</name>
</gene>
<proteinExistence type="predicted"/>
<sequence>MTDDLPATRTEVFRYTDELGNEKLLAVAPLRRWAESNCDLKGIPIDVRKVEDMFENEKIDQEHLRRHTMTRDPRPIIVCENFRGMASEIVDGNHTYAAMATAVALAERSGMRLPMEPTVPGYVITRAQMERFLLPPEVLLPSSLADN</sequence>
<dbReference type="RefSeq" id="WP_222507933.1">
    <property type="nucleotide sequence ID" value="NZ_JAHVJA010000002.1"/>
</dbReference>
<organism evidence="1 2">
    <name type="scientific">Leisingera daeponensis</name>
    <dbReference type="NCBI Taxonomy" id="405746"/>
    <lineage>
        <taxon>Bacteria</taxon>
        <taxon>Pseudomonadati</taxon>
        <taxon>Pseudomonadota</taxon>
        <taxon>Alphaproteobacteria</taxon>
        <taxon>Rhodobacterales</taxon>
        <taxon>Roseobacteraceae</taxon>
        <taxon>Leisingera</taxon>
    </lineage>
</organism>
<keyword evidence="2" id="KW-1185">Reference proteome</keyword>
<accession>A0ABS7NDP7</accession>
<comment type="caution">
    <text evidence="1">The sequence shown here is derived from an EMBL/GenBank/DDBJ whole genome shotgun (WGS) entry which is preliminary data.</text>
</comment>
<dbReference type="EMBL" id="JAHVJA010000002">
    <property type="protein sequence ID" value="MBY6139336.1"/>
    <property type="molecule type" value="Genomic_DNA"/>
</dbReference>
<protein>
    <submittedName>
        <fullName evidence="1">Uncharacterized protein</fullName>
    </submittedName>
</protein>
<evidence type="ECO:0000313" key="1">
    <source>
        <dbReference type="EMBL" id="MBY6139336.1"/>
    </source>
</evidence>
<dbReference type="Proteomes" id="UP000766629">
    <property type="component" value="Unassembled WGS sequence"/>
</dbReference>
<reference evidence="1 2" key="1">
    <citation type="submission" date="2021-06" db="EMBL/GenBank/DDBJ databases">
        <title>50 bacteria genomes isolated from Dapeng, Shenzhen, China.</title>
        <authorList>
            <person name="Zheng W."/>
            <person name="Yu S."/>
            <person name="Huang Y."/>
        </authorList>
    </citation>
    <scope>NUCLEOTIDE SEQUENCE [LARGE SCALE GENOMIC DNA]</scope>
    <source>
        <strain evidence="1 2">DP1N14-2</strain>
    </source>
</reference>
<evidence type="ECO:0000313" key="2">
    <source>
        <dbReference type="Proteomes" id="UP000766629"/>
    </source>
</evidence>